<organism evidence="1 2">
    <name type="scientific">Flavobacterium rivulicola</name>
    <dbReference type="NCBI Taxonomy" id="2732161"/>
    <lineage>
        <taxon>Bacteria</taxon>
        <taxon>Pseudomonadati</taxon>
        <taxon>Bacteroidota</taxon>
        <taxon>Flavobacteriia</taxon>
        <taxon>Flavobacteriales</taxon>
        <taxon>Flavobacteriaceae</taxon>
        <taxon>Flavobacterium</taxon>
    </lineage>
</organism>
<name>A0A7Y3VYC5_9FLAO</name>
<sequence length="344" mass="39104">MNLKQSLLIAVLISAVSLGAWEGYWRSQGFYPNIDDNKDLWAVQRDKVKSLTNDDVILIGSSRVLFDVQVDEWEKSTGRKPLQLASPGSSPLPIFHDLVEKTDFKGTILVGVTPGLFFSTTYPEASPWKRPQTKVDYFHNRTYAQQLNHYISLPLQSNLVMMSGSEEEWSDDIDLKALLGRIKIGNRTGEPDFPPFYNFNDTRVDRNTTMTERTAKDTAFANSIKRVWGFFGKSAPPPDKKSTMAFFLKDLEKFKAKGGKVILVRCPSSGMLKKGEDMAFPRATFWDELVKQAQVKSYYFEDYKQLQFDCPEWSHLSAPDARKFTVELLKIINADNGLSNPKTN</sequence>
<dbReference type="Proteomes" id="UP000536509">
    <property type="component" value="Unassembled WGS sequence"/>
</dbReference>
<accession>A0A7Y3VYC5</accession>
<keyword evidence="2" id="KW-1185">Reference proteome</keyword>
<protein>
    <submittedName>
        <fullName evidence="1">Uncharacterized protein</fullName>
    </submittedName>
</protein>
<reference evidence="1 2" key="1">
    <citation type="submission" date="2020-05" db="EMBL/GenBank/DDBJ databases">
        <title>Draft genome of Flavobacterium sp. IMCC34852.</title>
        <authorList>
            <person name="Song J."/>
            <person name="Cho J.-C."/>
        </authorList>
    </citation>
    <scope>NUCLEOTIDE SEQUENCE [LARGE SCALE GENOMIC DNA]</scope>
    <source>
        <strain evidence="1 2">IMCC34852</strain>
    </source>
</reference>
<dbReference type="EMBL" id="JABEVX010000002">
    <property type="protein sequence ID" value="NNT71538.1"/>
    <property type="molecule type" value="Genomic_DNA"/>
</dbReference>
<evidence type="ECO:0000313" key="1">
    <source>
        <dbReference type="EMBL" id="NNT71538.1"/>
    </source>
</evidence>
<comment type="caution">
    <text evidence="1">The sequence shown here is derived from an EMBL/GenBank/DDBJ whole genome shotgun (WGS) entry which is preliminary data.</text>
</comment>
<gene>
    <name evidence="1" type="ORF">HKT18_04830</name>
</gene>
<dbReference type="AlphaFoldDB" id="A0A7Y3VYC5"/>
<proteinExistence type="predicted"/>
<evidence type="ECO:0000313" key="2">
    <source>
        <dbReference type="Proteomes" id="UP000536509"/>
    </source>
</evidence>
<dbReference type="RefSeq" id="WP_171221747.1">
    <property type="nucleotide sequence ID" value="NZ_CP121446.1"/>
</dbReference>